<dbReference type="PANTHER" id="PTHR46696">
    <property type="entry name" value="P450, PUTATIVE (EUROFUNG)-RELATED"/>
    <property type="match status" value="1"/>
</dbReference>
<dbReference type="SUPFAM" id="SSF48264">
    <property type="entry name" value="Cytochrome P450"/>
    <property type="match status" value="1"/>
</dbReference>
<keyword evidence="2" id="KW-0560">Oxidoreductase</keyword>
<proteinExistence type="inferred from homology"/>
<evidence type="ECO:0000313" key="3">
    <source>
        <dbReference type="EMBL" id="KAA9164430.1"/>
    </source>
</evidence>
<keyword evidence="2" id="KW-0503">Monooxygenase</keyword>
<dbReference type="InterPro" id="IPR002397">
    <property type="entry name" value="Cyt_P450_B"/>
</dbReference>
<keyword evidence="2" id="KW-0349">Heme</keyword>
<dbReference type="GO" id="GO:0004497">
    <property type="term" value="F:monooxygenase activity"/>
    <property type="evidence" value="ECO:0007669"/>
    <property type="project" value="UniProtKB-KW"/>
</dbReference>
<dbReference type="GO" id="GO:0005506">
    <property type="term" value="F:iron ion binding"/>
    <property type="evidence" value="ECO:0007669"/>
    <property type="project" value="InterPro"/>
</dbReference>
<dbReference type="PRINTS" id="PR00359">
    <property type="entry name" value="BP450"/>
</dbReference>
<dbReference type="PANTHER" id="PTHR46696:SF1">
    <property type="entry name" value="CYTOCHROME P450 YJIB-RELATED"/>
    <property type="match status" value="1"/>
</dbReference>
<reference evidence="3" key="1">
    <citation type="submission" date="2019-09" db="EMBL/GenBank/DDBJ databases">
        <authorList>
            <person name="Teo W.F.A."/>
            <person name="Duangmal K."/>
        </authorList>
    </citation>
    <scope>NUCLEOTIDE SEQUENCE [LARGE SCALE GENOMIC DNA]</scope>
    <source>
        <strain evidence="3">K81G1</strain>
    </source>
</reference>
<dbReference type="GO" id="GO:0020037">
    <property type="term" value="F:heme binding"/>
    <property type="evidence" value="ECO:0007669"/>
    <property type="project" value="InterPro"/>
</dbReference>
<dbReference type="RefSeq" id="WP_144747080.1">
    <property type="nucleotide sequence ID" value="NZ_VMNW02000007.1"/>
</dbReference>
<dbReference type="OrthoDB" id="54272at2"/>
<dbReference type="InterPro" id="IPR001128">
    <property type="entry name" value="Cyt_P450"/>
</dbReference>
<dbReference type="EMBL" id="VMNW02000007">
    <property type="protein sequence ID" value="KAA9164430.1"/>
    <property type="molecule type" value="Genomic_DNA"/>
</dbReference>
<accession>A0A5N0VH08</accession>
<keyword evidence="2" id="KW-0479">Metal-binding</keyword>
<keyword evidence="4" id="KW-1185">Reference proteome</keyword>
<evidence type="ECO:0000256" key="1">
    <source>
        <dbReference type="ARBA" id="ARBA00010617"/>
    </source>
</evidence>
<organism evidence="3 4">
    <name type="scientific">Amycolatopsis acidicola</name>
    <dbReference type="NCBI Taxonomy" id="2596893"/>
    <lineage>
        <taxon>Bacteria</taxon>
        <taxon>Bacillati</taxon>
        <taxon>Actinomycetota</taxon>
        <taxon>Actinomycetes</taxon>
        <taxon>Pseudonocardiales</taxon>
        <taxon>Pseudonocardiaceae</taxon>
        <taxon>Amycolatopsis</taxon>
    </lineage>
</organism>
<dbReference type="PROSITE" id="PS00086">
    <property type="entry name" value="CYTOCHROME_P450"/>
    <property type="match status" value="1"/>
</dbReference>
<comment type="caution">
    <text evidence="3">The sequence shown here is derived from an EMBL/GenBank/DDBJ whole genome shotgun (WGS) entry which is preliminary data.</text>
</comment>
<comment type="similarity">
    <text evidence="1 2">Belongs to the cytochrome P450 family.</text>
</comment>
<evidence type="ECO:0000256" key="2">
    <source>
        <dbReference type="RuleBase" id="RU000461"/>
    </source>
</evidence>
<dbReference type="Gene3D" id="1.10.630.10">
    <property type="entry name" value="Cytochrome P450"/>
    <property type="match status" value="1"/>
</dbReference>
<gene>
    <name evidence="3" type="ORF">FPZ12_007505</name>
</gene>
<dbReference type="Pfam" id="PF00067">
    <property type="entry name" value="p450"/>
    <property type="match status" value="1"/>
</dbReference>
<dbReference type="AlphaFoldDB" id="A0A5N0VH08"/>
<sequence length="416" mass="46481">MSMTTPTAQLPPYSHELDWPEGLEPYRIIDETGTQGEPYAHYAWMRKNAPVLRVRHTDGDVWMVARHEDVRWALRKPKIFRSQVNDVQELAFLTLMDAPDHSRLRKVVAAAFTPKTIGLVEQRVREVAGAKLDEMIASGGGEVLEGYARPLTMATISSILDVPIDDLEHVSFLSEQMFIFFARLARSAPGTPEDERYTREFFEYLHGNLLRLYEAKSESVGGSIARSWLDDGLISEKEAIELCGFVFVSGFETTMRLMGGGFRELTYNPALLGRLRDNPADAERFVEELVRMRGPVHRAVRRTSEDVEVRGVTIPAGSIVRLLIASANRDENVWPRADEFDIDRDAEGHFGFGHGIHSCLGAPLARLETRVTAELLGQKVASVSFDPDRDLVFLKGNSMTTGPESLRVDLVPAGGK</sequence>
<dbReference type="Proteomes" id="UP000319769">
    <property type="component" value="Unassembled WGS sequence"/>
</dbReference>
<evidence type="ECO:0000313" key="4">
    <source>
        <dbReference type="Proteomes" id="UP000319769"/>
    </source>
</evidence>
<dbReference type="InterPro" id="IPR036396">
    <property type="entry name" value="Cyt_P450_sf"/>
</dbReference>
<protein>
    <submittedName>
        <fullName evidence="3">Cytochrome P450</fullName>
    </submittedName>
</protein>
<dbReference type="InterPro" id="IPR017972">
    <property type="entry name" value="Cyt_P450_CS"/>
</dbReference>
<keyword evidence="2" id="KW-0408">Iron</keyword>
<dbReference type="GO" id="GO:0016705">
    <property type="term" value="F:oxidoreductase activity, acting on paired donors, with incorporation or reduction of molecular oxygen"/>
    <property type="evidence" value="ECO:0007669"/>
    <property type="project" value="InterPro"/>
</dbReference>
<name>A0A5N0VH08_9PSEU</name>